<evidence type="ECO:0000256" key="1">
    <source>
        <dbReference type="ARBA" id="ARBA00009320"/>
    </source>
</evidence>
<dbReference type="NCBIfam" id="NF005886">
    <property type="entry name" value="PRK07849.1-1"/>
    <property type="match status" value="1"/>
</dbReference>
<dbReference type="RefSeq" id="WP_085487998.1">
    <property type="nucleotide sequence ID" value="NZ_FXAY01000007.1"/>
</dbReference>
<comment type="similarity">
    <text evidence="1">Belongs to the class-IV pyridoxal-phosphate-dependent aminotransferase family.</text>
</comment>
<dbReference type="GO" id="GO:0016829">
    <property type="term" value="F:lyase activity"/>
    <property type="evidence" value="ECO:0007669"/>
    <property type="project" value="UniProtKB-KW"/>
</dbReference>
<sequence length="287" mass="30947">MNSPHPVLFLVSADSGCVRADPDAPHVSVMDLGVTRGDGIFETISVCDGRAQALEPHLDRFARSARLLDLPEPDLGLYRQAILAAIEAHDDLAELYVKTVMTRGIEGTGVPTGWVYAAAAADFTTARTEGIRAVTLDRGLRHDVAQTSPWLLQGAKTLSYAVNRAALREAERRDADDVIFVSSDGFVLEGPTANVILRKGSTLVTPRTDQGILPGTTQASVFEFAQAEGMNTEYAVIPAADLLSADALWLVSSVRQAVPINRLDGVKRSIDVELSTSMTSYLLDRRD</sequence>
<dbReference type="OrthoDB" id="3199344at2"/>
<proteinExistence type="inferred from homology"/>
<organism evidence="2 3">
    <name type="scientific">Agreia pratensis</name>
    <dbReference type="NCBI Taxonomy" id="150121"/>
    <lineage>
        <taxon>Bacteria</taxon>
        <taxon>Bacillati</taxon>
        <taxon>Actinomycetota</taxon>
        <taxon>Actinomycetes</taxon>
        <taxon>Micrococcales</taxon>
        <taxon>Microbacteriaceae</taxon>
        <taxon>Agreia</taxon>
    </lineage>
</organism>
<dbReference type="Proteomes" id="UP000193244">
    <property type="component" value="Unassembled WGS sequence"/>
</dbReference>
<dbReference type="GO" id="GO:0005829">
    <property type="term" value="C:cytosol"/>
    <property type="evidence" value="ECO:0007669"/>
    <property type="project" value="TreeGrafter"/>
</dbReference>
<dbReference type="PANTHER" id="PTHR42743">
    <property type="entry name" value="AMINO-ACID AMINOTRANSFERASE"/>
    <property type="match status" value="1"/>
</dbReference>
<dbReference type="AlphaFoldDB" id="A0A1X7L2M1"/>
<name>A0A1X7L2M1_9MICO</name>
<dbReference type="InterPro" id="IPR043131">
    <property type="entry name" value="BCAT-like_N"/>
</dbReference>
<dbReference type="EMBL" id="FXAY01000007">
    <property type="protein sequence ID" value="SMG48108.1"/>
    <property type="molecule type" value="Genomic_DNA"/>
</dbReference>
<dbReference type="PANTHER" id="PTHR42743:SF11">
    <property type="entry name" value="AMINODEOXYCHORISMATE LYASE"/>
    <property type="match status" value="1"/>
</dbReference>
<keyword evidence="2" id="KW-0456">Lyase</keyword>
<reference evidence="3" key="1">
    <citation type="submission" date="2017-04" db="EMBL/GenBank/DDBJ databases">
        <authorList>
            <person name="Varghese N."/>
            <person name="Submissions S."/>
        </authorList>
    </citation>
    <scope>NUCLEOTIDE SEQUENCE [LARGE SCALE GENOMIC DNA]</scope>
    <source>
        <strain evidence="3">VKM Ac-2510</strain>
    </source>
</reference>
<dbReference type="GO" id="GO:0046394">
    <property type="term" value="P:carboxylic acid biosynthetic process"/>
    <property type="evidence" value="ECO:0007669"/>
    <property type="project" value="UniProtKB-ARBA"/>
</dbReference>
<dbReference type="InterPro" id="IPR001544">
    <property type="entry name" value="Aminotrans_IV"/>
</dbReference>
<dbReference type="Gene3D" id="3.30.470.10">
    <property type="match status" value="1"/>
</dbReference>
<dbReference type="STRING" id="150121.SAMN06296010_3262"/>
<dbReference type="InterPro" id="IPR043132">
    <property type="entry name" value="BCAT-like_C"/>
</dbReference>
<dbReference type="Gene3D" id="3.20.10.10">
    <property type="entry name" value="D-amino Acid Aminotransferase, subunit A, domain 2"/>
    <property type="match status" value="1"/>
</dbReference>
<protein>
    <submittedName>
        <fullName evidence="2">4-amino-4-deoxychorismate lyase</fullName>
    </submittedName>
</protein>
<evidence type="ECO:0000313" key="3">
    <source>
        <dbReference type="Proteomes" id="UP000193244"/>
    </source>
</evidence>
<dbReference type="SUPFAM" id="SSF56752">
    <property type="entry name" value="D-aminoacid aminotransferase-like PLP-dependent enzymes"/>
    <property type="match status" value="1"/>
</dbReference>
<evidence type="ECO:0000313" key="2">
    <source>
        <dbReference type="EMBL" id="SMG48108.1"/>
    </source>
</evidence>
<dbReference type="InterPro" id="IPR036038">
    <property type="entry name" value="Aminotransferase-like"/>
</dbReference>
<keyword evidence="3" id="KW-1185">Reference proteome</keyword>
<gene>
    <name evidence="2" type="ORF">SAMN06296010_3262</name>
</gene>
<accession>A0A1X7L2M1</accession>
<dbReference type="Pfam" id="PF01063">
    <property type="entry name" value="Aminotran_4"/>
    <property type="match status" value="1"/>
</dbReference>
<dbReference type="InterPro" id="IPR050571">
    <property type="entry name" value="Class-IV_PLP-Dep_Aminotrnsfr"/>
</dbReference>